<comment type="caution">
    <text evidence="1">The sequence shown here is derived from an EMBL/GenBank/DDBJ whole genome shotgun (WGS) entry which is preliminary data.</text>
</comment>
<name>A0A9N7TQT8_PLEPL</name>
<dbReference type="AlphaFoldDB" id="A0A9N7TQT8"/>
<protein>
    <submittedName>
        <fullName evidence="1">Uncharacterized protein</fullName>
    </submittedName>
</protein>
<dbReference type="EMBL" id="CADEAL010000188">
    <property type="protein sequence ID" value="CAB1416068.1"/>
    <property type="molecule type" value="Genomic_DNA"/>
</dbReference>
<gene>
    <name evidence="1" type="ORF">PLEPLA_LOCUS3824</name>
</gene>
<reference evidence="1" key="1">
    <citation type="submission" date="2020-03" db="EMBL/GenBank/DDBJ databases">
        <authorList>
            <person name="Weist P."/>
        </authorList>
    </citation>
    <scope>NUCLEOTIDE SEQUENCE</scope>
</reference>
<sequence length="178" mass="19685">MLLHEDRARSSQPSLYLEQVQLARGDSISPTAPIPPILPSIPPSLCKAQVFNEDDTRPLLGYCDLYLGVTHCDIPARPMPLPTPFKNAADLLYYADMHSRQCQGYRHAALLRVLSLITKVPSDAGEVTVRSPPPPPIILLTFGAMRLVRHGRVSCRGDDPFHAARSPQNGFFFSQTII</sequence>
<accession>A0A9N7TQT8</accession>
<organism evidence="1 2">
    <name type="scientific">Pleuronectes platessa</name>
    <name type="common">European plaice</name>
    <dbReference type="NCBI Taxonomy" id="8262"/>
    <lineage>
        <taxon>Eukaryota</taxon>
        <taxon>Metazoa</taxon>
        <taxon>Chordata</taxon>
        <taxon>Craniata</taxon>
        <taxon>Vertebrata</taxon>
        <taxon>Euteleostomi</taxon>
        <taxon>Actinopterygii</taxon>
        <taxon>Neopterygii</taxon>
        <taxon>Teleostei</taxon>
        <taxon>Neoteleostei</taxon>
        <taxon>Acanthomorphata</taxon>
        <taxon>Carangaria</taxon>
        <taxon>Pleuronectiformes</taxon>
        <taxon>Pleuronectoidei</taxon>
        <taxon>Pleuronectidae</taxon>
        <taxon>Pleuronectes</taxon>
    </lineage>
</organism>
<evidence type="ECO:0000313" key="1">
    <source>
        <dbReference type="EMBL" id="CAB1416068.1"/>
    </source>
</evidence>
<proteinExistence type="predicted"/>
<keyword evidence="2" id="KW-1185">Reference proteome</keyword>
<evidence type="ECO:0000313" key="2">
    <source>
        <dbReference type="Proteomes" id="UP001153269"/>
    </source>
</evidence>
<dbReference type="Proteomes" id="UP001153269">
    <property type="component" value="Unassembled WGS sequence"/>
</dbReference>